<dbReference type="Proteomes" id="UP000663834">
    <property type="component" value="Unassembled WGS sequence"/>
</dbReference>
<dbReference type="EMBL" id="CAJOBH010000294">
    <property type="protein sequence ID" value="CAF3778832.1"/>
    <property type="molecule type" value="Genomic_DNA"/>
</dbReference>
<dbReference type="EMBL" id="CAJNOW010008786">
    <property type="protein sequence ID" value="CAF1545073.1"/>
    <property type="molecule type" value="Genomic_DNA"/>
</dbReference>
<dbReference type="EMBL" id="CAJOBJ010001792">
    <property type="protein sequence ID" value="CAF3896856.1"/>
    <property type="molecule type" value="Genomic_DNA"/>
</dbReference>
<dbReference type="EMBL" id="CAJOBI010000559">
    <property type="protein sequence ID" value="CAF3831271.1"/>
    <property type="molecule type" value="Genomic_DNA"/>
</dbReference>
<sequence length="677" mass="79465">MENFSQAAFIDDNNNVSDDDMVEQSTFNHPTMMPPTMAQDMMSHNFDTNTSGMSRLSMKTQSCQIQSSTLFDGNKHENGEFNVNNTEATNDKQQDEDDEYQDINDDDDDDDVNDSTWILYKIDDGEDQDNQLTYHHQETQELKDLDWHDLPNFIRHLDYQHLKVNDRHKAHSENRTILSIRRKMVANNMIVRLPYKGTPFYVGSEKNFQAKEAAYITRTGSWVLLHELNGVHRNASQLCFAKILEEVEAKLFHLLDSKYINEVHHFKMYVNHLLVRMHYLYFVPETHKEEIPVRPITVCNDGPTMNIVRHITPLLWSIFDQATNCRRFQNGAIDVIHGIEKYTQMGHLKPGTLFVTFNMDDLTTRFLHDQTMSALKRLLIEQLQDKTMDGLTIDIILQLVDLVLKNQFCVYNNGLYQQIHGGASGLPLTMLLTYVNLFYGQHSELMKTIKEKDEFFGRYREQAILTWHGSKDEFCTLIKKNIHVEHTRYLVKMSIGSTVHFHDVEISQNNNNDVLETVRCCSNVVRFNHERRHIQLSFLTSGSTSEFIQSGIEQFFLEFGLSKRSFSCLLNDDEYRDLRQSIIQVTELQMELKQQRERQNQHTLFVPCTKWIDPKQLADYTQRLKDWWKKYYGNEPQTKHIQIKWIESTSKNLTNSDILVNKRPPICLLTLPKEWRE</sequence>
<evidence type="ECO:0000313" key="2">
    <source>
        <dbReference type="EMBL" id="CAF1255842.1"/>
    </source>
</evidence>
<accession>A0A815WI25</accession>
<comment type="caution">
    <text evidence="3">The sequence shown here is derived from an EMBL/GenBank/DDBJ whole genome shotgun (WGS) entry which is preliminary data.</text>
</comment>
<gene>
    <name evidence="5" type="ORF">BYL167_LOCUS1826</name>
    <name evidence="2" type="ORF">CJN711_LOCUS14728</name>
    <name evidence="7" type="ORF">GIL414_LOCUS6343</name>
    <name evidence="3" type="ORF">KQP761_LOCUS17230</name>
    <name evidence="4" type="ORF">MBJ925_LOCUS25044</name>
    <name evidence="6" type="ORF">SMN809_LOCUS2878</name>
</gene>
<dbReference type="EMBL" id="CAJNRE010013098">
    <property type="protein sequence ID" value="CAF2116369.1"/>
    <property type="molecule type" value="Genomic_DNA"/>
</dbReference>
<evidence type="ECO:0008006" key="9">
    <source>
        <dbReference type="Google" id="ProtNLM"/>
    </source>
</evidence>
<feature type="region of interest" description="Disordered" evidence="1">
    <location>
        <begin position="70"/>
        <end position="112"/>
    </location>
</feature>
<dbReference type="Proteomes" id="UP000663824">
    <property type="component" value="Unassembled WGS sequence"/>
</dbReference>
<dbReference type="PANTHER" id="PTHR21301">
    <property type="entry name" value="REVERSE TRANSCRIPTASE"/>
    <property type="match status" value="1"/>
</dbReference>
<evidence type="ECO:0000313" key="3">
    <source>
        <dbReference type="EMBL" id="CAF1545073.1"/>
    </source>
</evidence>
<evidence type="ECO:0000256" key="1">
    <source>
        <dbReference type="SAM" id="MobiDB-lite"/>
    </source>
</evidence>
<organism evidence="3 8">
    <name type="scientific">Rotaria magnacalcarata</name>
    <dbReference type="NCBI Taxonomy" id="392030"/>
    <lineage>
        <taxon>Eukaryota</taxon>
        <taxon>Metazoa</taxon>
        <taxon>Spiralia</taxon>
        <taxon>Gnathifera</taxon>
        <taxon>Rotifera</taxon>
        <taxon>Eurotatoria</taxon>
        <taxon>Bdelloidea</taxon>
        <taxon>Philodinida</taxon>
        <taxon>Philodinidae</taxon>
        <taxon>Rotaria</taxon>
    </lineage>
</organism>
<evidence type="ECO:0000313" key="6">
    <source>
        <dbReference type="EMBL" id="CAF3831271.1"/>
    </source>
</evidence>
<feature type="compositionally biased region" description="Acidic residues" evidence="1">
    <location>
        <begin position="94"/>
        <end position="112"/>
    </location>
</feature>
<evidence type="ECO:0000313" key="5">
    <source>
        <dbReference type="EMBL" id="CAF3778832.1"/>
    </source>
</evidence>
<evidence type="ECO:0000313" key="7">
    <source>
        <dbReference type="EMBL" id="CAF3896856.1"/>
    </source>
</evidence>
<dbReference type="PANTHER" id="PTHR21301:SF10">
    <property type="entry name" value="REVERSE TRANSCRIPTASE DOMAIN-CONTAINING PROTEIN"/>
    <property type="match status" value="1"/>
</dbReference>
<dbReference type="Proteomes" id="UP000663855">
    <property type="component" value="Unassembled WGS sequence"/>
</dbReference>
<reference evidence="3" key="1">
    <citation type="submission" date="2021-02" db="EMBL/GenBank/DDBJ databases">
        <authorList>
            <person name="Nowell W R."/>
        </authorList>
    </citation>
    <scope>NUCLEOTIDE SEQUENCE</scope>
</reference>
<evidence type="ECO:0000313" key="4">
    <source>
        <dbReference type="EMBL" id="CAF2116369.1"/>
    </source>
</evidence>
<dbReference type="Proteomes" id="UP000681967">
    <property type="component" value="Unassembled WGS sequence"/>
</dbReference>
<dbReference type="Proteomes" id="UP000676336">
    <property type="component" value="Unassembled WGS sequence"/>
</dbReference>
<dbReference type="AlphaFoldDB" id="A0A815WI25"/>
<name>A0A815WI25_9BILA</name>
<evidence type="ECO:0000313" key="8">
    <source>
        <dbReference type="Proteomes" id="UP000663834"/>
    </source>
</evidence>
<proteinExistence type="predicted"/>
<dbReference type="EMBL" id="CAJNOV010006698">
    <property type="protein sequence ID" value="CAF1255842.1"/>
    <property type="molecule type" value="Genomic_DNA"/>
</dbReference>
<protein>
    <recommendedName>
        <fullName evidence="9">Reverse transcriptase domain-containing protein</fullName>
    </recommendedName>
</protein>
<dbReference type="Proteomes" id="UP000681720">
    <property type="component" value="Unassembled WGS sequence"/>
</dbReference>